<dbReference type="InterPro" id="IPR002575">
    <property type="entry name" value="Aminoglycoside_PTrfase"/>
</dbReference>
<evidence type="ECO:0000313" key="2">
    <source>
        <dbReference type="EMBL" id="ABC93579.1"/>
    </source>
</evidence>
<dbReference type="Proteomes" id="UP000001936">
    <property type="component" value="Plasmid p42e"/>
</dbReference>
<dbReference type="Gene3D" id="3.90.1200.10">
    <property type="match status" value="1"/>
</dbReference>
<feature type="domain" description="Aminoglycoside phosphotransferase" evidence="1">
    <location>
        <begin position="99"/>
        <end position="197"/>
    </location>
</feature>
<evidence type="ECO:0000313" key="3">
    <source>
        <dbReference type="Proteomes" id="UP000001936"/>
    </source>
</evidence>
<keyword evidence="2" id="KW-0614">Plasmid</keyword>
<geneLocation type="plasmid" evidence="2 3">
    <name>p42e</name>
</geneLocation>
<reference evidence="2 3" key="1">
    <citation type="journal article" date="2006" name="Proc. Natl. Acad. Sci. U.S.A.">
        <title>The partitioned Rhizobium etli genome: genetic and metabolic redundancy in seven interacting replicons.</title>
        <authorList>
            <person name="Gonzalez V."/>
            <person name="Santamaria R.I."/>
            <person name="Bustos P."/>
            <person name="Hernandez-Gonzalez I."/>
            <person name="Medrano-Soto A."/>
            <person name="Moreno-Hagelsieb G."/>
            <person name="Janga S.C."/>
            <person name="Ramirez M.A."/>
            <person name="Jimenez-Jacinto V."/>
            <person name="Collado-Vides J."/>
            <person name="Davila G."/>
        </authorList>
    </citation>
    <scope>NUCLEOTIDE SEQUENCE [LARGE SCALE GENOMIC DNA]</scope>
    <source>
        <strain evidence="3">ATCC 51251 / DSM 11541 / JCM 21823 / NBRC 15573 / CFN 42</strain>
    </source>
</reference>
<evidence type="ECO:0000259" key="1">
    <source>
        <dbReference type="Pfam" id="PF01636"/>
    </source>
</evidence>
<keyword evidence="3" id="KW-1185">Reference proteome</keyword>
<sequence>MVCPRLRFPMGEPEITLTGGADSNVVRVGGTVRRGGRAWSSAVLDLLRHVERQGFEGAPRALGFDDKGRECLTYVEGDVGLGKGFIPDQLGRFEVQLPDYVWGDRALVELGKLLRSYHDAAASFPWNERNWRLEPQEPVETICHNDLSPWNTVFRAGLPVAFIDWDAAAPGPRSRDLGFIAWRWVPFWRDEKCKAHGLPKGVREKARRFQLFLEAYGVEPEIEIMRAAIERVRQMQQHMRDLAASGSAWEMELERRGVLDEGALEVAWMEEHAGELVQRLGASS</sequence>
<accession>Q2K0D5</accession>
<dbReference type="AlphaFoldDB" id="Q2K0D5"/>
<dbReference type="InterPro" id="IPR011009">
    <property type="entry name" value="Kinase-like_dom_sf"/>
</dbReference>
<protein>
    <submittedName>
        <fullName evidence="2">Trifolitoxin immunity protein</fullName>
    </submittedName>
</protein>
<dbReference type="SUPFAM" id="SSF56112">
    <property type="entry name" value="Protein kinase-like (PK-like)"/>
    <property type="match status" value="1"/>
</dbReference>
<dbReference type="EMBL" id="CP000137">
    <property type="protein sequence ID" value="ABC93579.1"/>
    <property type="molecule type" value="Genomic_DNA"/>
</dbReference>
<organism evidence="2 3">
    <name type="scientific">Rhizobium etli (strain ATCC 51251 / DSM 11541 / JCM 21823 / NBRC 15573 / CFN 42)</name>
    <dbReference type="NCBI Taxonomy" id="347834"/>
    <lineage>
        <taxon>Bacteria</taxon>
        <taxon>Pseudomonadati</taxon>
        <taxon>Pseudomonadota</taxon>
        <taxon>Alphaproteobacteria</taxon>
        <taxon>Hyphomicrobiales</taxon>
        <taxon>Rhizobiaceae</taxon>
        <taxon>Rhizobium/Agrobacterium group</taxon>
        <taxon>Rhizobium</taxon>
    </lineage>
</organism>
<proteinExistence type="predicted"/>
<dbReference type="HOGENOM" id="CLU_066396_0_0_5"/>
<name>Q2K0D5_RHIEC</name>
<gene>
    <name evidence="2" type="ordered locus">RHE_PE00141</name>
</gene>
<dbReference type="Pfam" id="PF01636">
    <property type="entry name" value="APH"/>
    <property type="match status" value="1"/>
</dbReference>
<dbReference type="KEGG" id="ret:RHE_PE00141"/>